<dbReference type="SUPFAM" id="SSF55961">
    <property type="entry name" value="Bet v1-like"/>
    <property type="match status" value="1"/>
</dbReference>
<comment type="caution">
    <text evidence="3">The sequence shown here is derived from an EMBL/GenBank/DDBJ whole genome shotgun (WGS) entry which is preliminary data.</text>
</comment>
<dbReference type="InterPro" id="IPR013538">
    <property type="entry name" value="ASHA1/2-like_C"/>
</dbReference>
<evidence type="ECO:0000256" key="1">
    <source>
        <dbReference type="ARBA" id="ARBA00006817"/>
    </source>
</evidence>
<dbReference type="EMBL" id="JBGEHV010000012">
    <property type="protein sequence ID" value="MEY8039586.1"/>
    <property type="molecule type" value="Genomic_DNA"/>
</dbReference>
<accession>A0ABV4CEQ9</accession>
<dbReference type="InterPro" id="IPR023393">
    <property type="entry name" value="START-like_dom_sf"/>
</dbReference>
<name>A0ABV4CEQ9_9PSEU</name>
<evidence type="ECO:0000259" key="2">
    <source>
        <dbReference type="Pfam" id="PF08327"/>
    </source>
</evidence>
<comment type="similarity">
    <text evidence="1">Belongs to the AHA1 family.</text>
</comment>
<dbReference type="RefSeq" id="WP_345359469.1">
    <property type="nucleotide sequence ID" value="NZ_BAABII010000004.1"/>
</dbReference>
<dbReference type="Pfam" id="PF08327">
    <property type="entry name" value="AHSA1"/>
    <property type="match status" value="1"/>
</dbReference>
<dbReference type="Gene3D" id="3.30.530.20">
    <property type="match status" value="1"/>
</dbReference>
<dbReference type="Proteomes" id="UP001564626">
    <property type="component" value="Unassembled WGS sequence"/>
</dbReference>
<sequence>MIDFSGEAAATRRQVHQQTFGDDERVSMLLRRRFAAPLREVWDAVADPERLRSWFLPVHGDFRVGGWFQLEGNAGGRILKCAPPRRLKVLFGSEDSVLEFRLSQCDDTTALELEHSVPLAVAGSGAGALFAGPGWDATLLALDLHLRGEPVVDPIRWQRSEEGQRFSQQMIRSWVAVIGSSGTADGDAIAEALREASAQWTPDLVGRDPVLSWSGRIVPEQTRGERPTADLHVD</sequence>
<evidence type="ECO:0000313" key="3">
    <source>
        <dbReference type="EMBL" id="MEY8039586.1"/>
    </source>
</evidence>
<keyword evidence="4" id="KW-1185">Reference proteome</keyword>
<proteinExistence type="inferred from homology"/>
<reference evidence="3 4" key="1">
    <citation type="submission" date="2024-08" db="EMBL/GenBank/DDBJ databases">
        <title>Genome mining of Saccharopolyspora cebuensis PGLac3 from Nigerian medicinal plant.</title>
        <authorList>
            <person name="Ezeobiora C.E."/>
            <person name="Igbokwe N.H."/>
            <person name="Amin D.H."/>
            <person name="Mendie U.E."/>
        </authorList>
    </citation>
    <scope>NUCLEOTIDE SEQUENCE [LARGE SCALE GENOMIC DNA]</scope>
    <source>
        <strain evidence="3 4">PGLac3</strain>
    </source>
</reference>
<organism evidence="3 4">
    <name type="scientific">Saccharopolyspora cebuensis</name>
    <dbReference type="NCBI Taxonomy" id="418759"/>
    <lineage>
        <taxon>Bacteria</taxon>
        <taxon>Bacillati</taxon>
        <taxon>Actinomycetota</taxon>
        <taxon>Actinomycetes</taxon>
        <taxon>Pseudonocardiales</taxon>
        <taxon>Pseudonocardiaceae</taxon>
        <taxon>Saccharopolyspora</taxon>
    </lineage>
</organism>
<feature type="domain" description="Activator of Hsp90 ATPase homologue 1/2-like C-terminal" evidence="2">
    <location>
        <begin position="36"/>
        <end position="143"/>
    </location>
</feature>
<evidence type="ECO:0000313" key="4">
    <source>
        <dbReference type="Proteomes" id="UP001564626"/>
    </source>
</evidence>
<protein>
    <submittedName>
        <fullName evidence="3">SRPBCC domain-containing protein</fullName>
    </submittedName>
</protein>
<gene>
    <name evidence="3" type="ORF">AB8O55_09275</name>
</gene>